<proteinExistence type="predicted"/>
<reference evidence="1 2" key="1">
    <citation type="submission" date="2022-12" db="EMBL/GenBank/DDBJ databases">
        <title>Chromosome-scale assembly of the Ensete ventricosum genome.</title>
        <authorList>
            <person name="Dussert Y."/>
            <person name="Stocks J."/>
            <person name="Wendawek A."/>
            <person name="Woldeyes F."/>
            <person name="Nichols R.A."/>
            <person name="Borrell J.S."/>
        </authorList>
    </citation>
    <scope>NUCLEOTIDE SEQUENCE [LARGE SCALE GENOMIC DNA]</scope>
    <source>
        <strain evidence="2">cv. Maze</strain>
        <tissue evidence="1">Seeds</tissue>
    </source>
</reference>
<accession>A0AAV8R2W5</accession>
<dbReference type="Proteomes" id="UP001222027">
    <property type="component" value="Unassembled WGS sequence"/>
</dbReference>
<dbReference type="EMBL" id="JAQQAF010000004">
    <property type="protein sequence ID" value="KAJ8492554.1"/>
    <property type="molecule type" value="Genomic_DNA"/>
</dbReference>
<evidence type="ECO:0000313" key="1">
    <source>
        <dbReference type="EMBL" id="KAJ8492554.1"/>
    </source>
</evidence>
<keyword evidence="2" id="KW-1185">Reference proteome</keyword>
<name>A0AAV8R2W5_ENSVE</name>
<evidence type="ECO:0000313" key="2">
    <source>
        <dbReference type="Proteomes" id="UP001222027"/>
    </source>
</evidence>
<comment type="caution">
    <text evidence="1">The sequence shown here is derived from an EMBL/GenBank/DDBJ whole genome shotgun (WGS) entry which is preliminary data.</text>
</comment>
<sequence>MERFGSVQLGLADRAKTVESGLRDLEGERLRLGKSLEEKAKDANVLSAWLRVHGVPSMDCYPISQSRRMTEANDIEIKTTISLIII</sequence>
<dbReference type="AlphaFoldDB" id="A0AAV8R2W5"/>
<protein>
    <submittedName>
        <fullName evidence="1">Uncharacterized protein</fullName>
    </submittedName>
</protein>
<organism evidence="1 2">
    <name type="scientific">Ensete ventricosum</name>
    <name type="common">Abyssinian banana</name>
    <name type="synonym">Musa ensete</name>
    <dbReference type="NCBI Taxonomy" id="4639"/>
    <lineage>
        <taxon>Eukaryota</taxon>
        <taxon>Viridiplantae</taxon>
        <taxon>Streptophyta</taxon>
        <taxon>Embryophyta</taxon>
        <taxon>Tracheophyta</taxon>
        <taxon>Spermatophyta</taxon>
        <taxon>Magnoliopsida</taxon>
        <taxon>Liliopsida</taxon>
        <taxon>Zingiberales</taxon>
        <taxon>Musaceae</taxon>
        <taxon>Ensete</taxon>
    </lineage>
</organism>
<gene>
    <name evidence="1" type="ORF">OPV22_014275</name>
</gene>